<dbReference type="Proteomes" id="UP001066276">
    <property type="component" value="Chromosome 11"/>
</dbReference>
<dbReference type="AlphaFoldDB" id="A0AAV7LEQ1"/>
<protein>
    <submittedName>
        <fullName evidence="1">Uncharacterized protein</fullName>
    </submittedName>
</protein>
<organism evidence="1 2">
    <name type="scientific">Pleurodeles waltl</name>
    <name type="common">Iberian ribbed newt</name>
    <dbReference type="NCBI Taxonomy" id="8319"/>
    <lineage>
        <taxon>Eukaryota</taxon>
        <taxon>Metazoa</taxon>
        <taxon>Chordata</taxon>
        <taxon>Craniata</taxon>
        <taxon>Vertebrata</taxon>
        <taxon>Euteleostomi</taxon>
        <taxon>Amphibia</taxon>
        <taxon>Batrachia</taxon>
        <taxon>Caudata</taxon>
        <taxon>Salamandroidea</taxon>
        <taxon>Salamandridae</taxon>
        <taxon>Pleurodelinae</taxon>
        <taxon>Pleurodeles</taxon>
    </lineage>
</organism>
<dbReference type="EMBL" id="JANPWB010000015">
    <property type="protein sequence ID" value="KAJ1090056.1"/>
    <property type="molecule type" value="Genomic_DNA"/>
</dbReference>
<name>A0AAV7LEQ1_PLEWA</name>
<evidence type="ECO:0000313" key="2">
    <source>
        <dbReference type="Proteomes" id="UP001066276"/>
    </source>
</evidence>
<gene>
    <name evidence="1" type="ORF">NDU88_003196</name>
</gene>
<proteinExistence type="predicted"/>
<keyword evidence="2" id="KW-1185">Reference proteome</keyword>
<evidence type="ECO:0000313" key="1">
    <source>
        <dbReference type="EMBL" id="KAJ1090056.1"/>
    </source>
</evidence>
<sequence length="123" mass="13613">MAGSRVALPPGPMPSSGELLVVRVPPLVWVVLLVQVLPLGRVLPLCAVSRPPLLLLSSFPGLRREGLYKALRRLDLSLERFLPGLHPDQEQRPNWCPSELTLRLAKSIHFMGLLLKNVQDVVS</sequence>
<accession>A0AAV7LEQ1</accession>
<comment type="caution">
    <text evidence="1">The sequence shown here is derived from an EMBL/GenBank/DDBJ whole genome shotgun (WGS) entry which is preliminary data.</text>
</comment>
<reference evidence="1" key="1">
    <citation type="journal article" date="2022" name="bioRxiv">
        <title>Sequencing and chromosome-scale assembly of the giantPleurodeles waltlgenome.</title>
        <authorList>
            <person name="Brown T."/>
            <person name="Elewa A."/>
            <person name="Iarovenko S."/>
            <person name="Subramanian E."/>
            <person name="Araus A.J."/>
            <person name="Petzold A."/>
            <person name="Susuki M."/>
            <person name="Suzuki K.-i.T."/>
            <person name="Hayashi T."/>
            <person name="Toyoda A."/>
            <person name="Oliveira C."/>
            <person name="Osipova E."/>
            <person name="Leigh N.D."/>
            <person name="Simon A."/>
            <person name="Yun M.H."/>
        </authorList>
    </citation>
    <scope>NUCLEOTIDE SEQUENCE</scope>
    <source>
        <strain evidence="1">20211129_DDA</strain>
        <tissue evidence="1">Liver</tissue>
    </source>
</reference>